<keyword evidence="11" id="KW-1185">Reference proteome</keyword>
<dbReference type="Gene3D" id="3.90.79.10">
    <property type="entry name" value="Nucleoside Triphosphate Pyrophosphohydrolase"/>
    <property type="match status" value="1"/>
</dbReference>
<feature type="non-terminal residue" evidence="10">
    <location>
        <position position="585"/>
    </location>
</feature>
<accession>A0A8X7XQY8</accession>
<dbReference type="EMBL" id="JAATIS010000094">
    <property type="protein sequence ID" value="KAG2471190.1"/>
    <property type="molecule type" value="Genomic_DNA"/>
</dbReference>
<name>A0A8X7XQY8_POLSE</name>
<evidence type="ECO:0000259" key="9">
    <source>
        <dbReference type="Pfam" id="PF11788"/>
    </source>
</evidence>
<dbReference type="Proteomes" id="UP000886611">
    <property type="component" value="Unassembled WGS sequence"/>
</dbReference>
<evidence type="ECO:0000256" key="4">
    <source>
        <dbReference type="ARBA" id="ARBA00022980"/>
    </source>
</evidence>
<evidence type="ECO:0000313" key="11">
    <source>
        <dbReference type="Proteomes" id="UP000886611"/>
    </source>
</evidence>
<evidence type="ECO:0000313" key="10">
    <source>
        <dbReference type="EMBL" id="KAG2471190.1"/>
    </source>
</evidence>
<evidence type="ECO:0000256" key="7">
    <source>
        <dbReference type="ARBA" id="ARBA00035190"/>
    </source>
</evidence>
<dbReference type="InterPro" id="IPR040008">
    <property type="entry name" value="Ribosomal_mL46"/>
</dbReference>
<dbReference type="CDD" id="cd04661">
    <property type="entry name" value="NUDIX_MRP_L46"/>
    <property type="match status" value="1"/>
</dbReference>
<evidence type="ECO:0000256" key="6">
    <source>
        <dbReference type="ARBA" id="ARBA00023274"/>
    </source>
</evidence>
<dbReference type="PANTHER" id="PTHR13124:SF12">
    <property type="entry name" value="LARGE RIBOSOMAL SUBUNIT PROTEIN ML46"/>
    <property type="match status" value="1"/>
</dbReference>
<comment type="similarity">
    <text evidence="2">Belongs to the mitochondrion-specific ribosomal protein mL46 family.</text>
</comment>
<keyword evidence="3" id="KW-0809">Transit peptide</keyword>
<sequence>MWQKIKTSEDELTESTSVKFILADGRRGVALGKVQIKYQLQQTIWKTDTFILDDAHLAMPLLLGLDSIMAAQMTICPSQGEYSLPGGGVFQFGRKGSEELGQPISQFYLAVAEVLDKAMDPLIINQRKRSTRNVSQWKLHGAVCLQRPAVISQERSPMEQQVAELLGQLEFEKSLLSDHEISVLEDAERISRKQADDYDSDEDRDDGKKIVTAQDLEDMWDQKMQQFSPAPRITEEDKKNDRMSLNRSLGDTLLLLVKEKIGKNDVWLLPQAQWEEGETLRQTAERALTTVTGGSINATFLGNAPCGFYKYKFPKDVQTESCYGAKLFFFKALLADRNVSLLRKGDYVWQWKTCLTDHGMKLNIKKIEYMEAGLQTDGTISIDGEALKKTHEFKYLGSTISNDGDNFPDVRARINATWTKWRQVTAVLCDRRIPYHLKAKIYKTVVRPVALYGSECWPTTAKHEQALHTMEMRMLRWCLGLTCWDQVMNEDVRKRLGIAPIMEKMREARLRWYGHVVCADDNSVAKTAMRLDPGDQRPRGRPKKRWMDRIKEDMKIVNLAPEDALDRAKLRRICRKADSAKRDKC</sequence>
<evidence type="ECO:0000256" key="3">
    <source>
        <dbReference type="ARBA" id="ARBA00022946"/>
    </source>
</evidence>
<keyword evidence="4" id="KW-0689">Ribosomal protein</keyword>
<feature type="domain" description="Large ribosomal subunit protein mL46 N-terminal" evidence="9">
    <location>
        <begin position="137"/>
        <end position="237"/>
    </location>
</feature>
<proteinExistence type="inferred from homology"/>
<evidence type="ECO:0000256" key="1">
    <source>
        <dbReference type="ARBA" id="ARBA00004173"/>
    </source>
</evidence>
<dbReference type="GO" id="GO:0005762">
    <property type="term" value="C:mitochondrial large ribosomal subunit"/>
    <property type="evidence" value="ECO:0007669"/>
    <property type="project" value="TreeGrafter"/>
</dbReference>
<evidence type="ECO:0000256" key="2">
    <source>
        <dbReference type="ARBA" id="ARBA00009070"/>
    </source>
</evidence>
<dbReference type="PANTHER" id="PTHR13124">
    <property type="entry name" value="39S RIBOSOMAL PROTEIN L46, MITOCHONDRIAL PRECURSOR-RELATED"/>
    <property type="match status" value="1"/>
</dbReference>
<keyword evidence="5" id="KW-0496">Mitochondrion</keyword>
<reference evidence="10 11" key="1">
    <citation type="journal article" date="2021" name="Cell">
        <title>Tracing the genetic footprints of vertebrate landing in non-teleost ray-finned fishes.</title>
        <authorList>
            <person name="Bi X."/>
            <person name="Wang K."/>
            <person name="Yang L."/>
            <person name="Pan H."/>
            <person name="Jiang H."/>
            <person name="Wei Q."/>
            <person name="Fang M."/>
            <person name="Yu H."/>
            <person name="Zhu C."/>
            <person name="Cai Y."/>
            <person name="He Y."/>
            <person name="Gan X."/>
            <person name="Zeng H."/>
            <person name="Yu D."/>
            <person name="Zhu Y."/>
            <person name="Jiang H."/>
            <person name="Qiu Q."/>
            <person name="Yang H."/>
            <person name="Zhang Y.E."/>
            <person name="Wang W."/>
            <person name="Zhu M."/>
            <person name="He S."/>
            <person name="Zhang G."/>
        </authorList>
    </citation>
    <scope>NUCLEOTIDE SEQUENCE [LARGE SCALE GENOMIC DNA]</scope>
    <source>
        <strain evidence="10">Bchr_013</strain>
    </source>
</reference>
<dbReference type="GO" id="GO:0005743">
    <property type="term" value="C:mitochondrial inner membrane"/>
    <property type="evidence" value="ECO:0007669"/>
    <property type="project" value="UniProtKB-ARBA"/>
</dbReference>
<gene>
    <name evidence="10" type="primary">Mrpl46</name>
    <name evidence="10" type="ORF">GTO96_0006037</name>
</gene>
<dbReference type="InterPro" id="IPR021757">
    <property type="entry name" value="Ribosomal_mL46_N"/>
</dbReference>
<organism evidence="10 11">
    <name type="scientific">Polypterus senegalus</name>
    <name type="common">Senegal bichir</name>
    <dbReference type="NCBI Taxonomy" id="55291"/>
    <lineage>
        <taxon>Eukaryota</taxon>
        <taxon>Metazoa</taxon>
        <taxon>Chordata</taxon>
        <taxon>Craniata</taxon>
        <taxon>Vertebrata</taxon>
        <taxon>Euteleostomi</taxon>
        <taxon>Actinopterygii</taxon>
        <taxon>Polypteriformes</taxon>
        <taxon>Polypteridae</taxon>
        <taxon>Polypterus</taxon>
    </lineage>
</organism>
<comment type="caution">
    <text evidence="10">The sequence shown here is derived from an EMBL/GenBank/DDBJ whole genome shotgun (WGS) entry which is preliminary data.</text>
</comment>
<evidence type="ECO:0000256" key="8">
    <source>
        <dbReference type="ARBA" id="ARBA00035534"/>
    </source>
</evidence>
<keyword evidence="6" id="KW-0687">Ribonucleoprotein</keyword>
<feature type="non-terminal residue" evidence="10">
    <location>
        <position position="1"/>
    </location>
</feature>
<comment type="subcellular location">
    <subcellularLocation>
        <location evidence="1">Mitochondrion</location>
    </subcellularLocation>
</comment>
<dbReference type="Pfam" id="PF11788">
    <property type="entry name" value="MRP-L46"/>
    <property type="match status" value="1"/>
</dbReference>
<dbReference type="AlphaFoldDB" id="A0A8X7XQY8"/>
<dbReference type="FunFam" id="3.90.79.10:FF:000018">
    <property type="entry name" value="39S ribosomal protein L46, mitochondrial"/>
    <property type="match status" value="1"/>
</dbReference>
<dbReference type="GO" id="GO:0003735">
    <property type="term" value="F:structural constituent of ribosome"/>
    <property type="evidence" value="ECO:0007669"/>
    <property type="project" value="InterPro"/>
</dbReference>
<dbReference type="InterPro" id="IPR033650">
    <property type="entry name" value="Ribosomal_mL46_NUDIX"/>
</dbReference>
<protein>
    <recommendedName>
        <fullName evidence="7">Large ribosomal subunit protein mL46</fullName>
    </recommendedName>
    <alternativeName>
        <fullName evidence="8">39S ribosomal protein L46, mitochondrial</fullName>
    </alternativeName>
</protein>
<evidence type="ECO:0000256" key="5">
    <source>
        <dbReference type="ARBA" id="ARBA00023128"/>
    </source>
</evidence>